<gene>
    <name evidence="1" type="ORF">Dsin_026210</name>
</gene>
<protein>
    <submittedName>
        <fullName evidence="1">Uncharacterized protein</fullName>
    </submittedName>
</protein>
<organism evidence="1 2">
    <name type="scientific">Dipteronia sinensis</name>
    <dbReference type="NCBI Taxonomy" id="43782"/>
    <lineage>
        <taxon>Eukaryota</taxon>
        <taxon>Viridiplantae</taxon>
        <taxon>Streptophyta</taxon>
        <taxon>Embryophyta</taxon>
        <taxon>Tracheophyta</taxon>
        <taxon>Spermatophyta</taxon>
        <taxon>Magnoliopsida</taxon>
        <taxon>eudicotyledons</taxon>
        <taxon>Gunneridae</taxon>
        <taxon>Pentapetalae</taxon>
        <taxon>rosids</taxon>
        <taxon>malvids</taxon>
        <taxon>Sapindales</taxon>
        <taxon>Sapindaceae</taxon>
        <taxon>Hippocastanoideae</taxon>
        <taxon>Acereae</taxon>
        <taxon>Dipteronia</taxon>
    </lineage>
</organism>
<accession>A0AAD9ZX45</accession>
<proteinExistence type="predicted"/>
<comment type="caution">
    <text evidence="1">The sequence shown here is derived from an EMBL/GenBank/DDBJ whole genome shotgun (WGS) entry which is preliminary data.</text>
</comment>
<keyword evidence="2" id="KW-1185">Reference proteome</keyword>
<dbReference type="EMBL" id="JANJYJ010000008">
    <property type="protein sequence ID" value="KAK3194900.1"/>
    <property type="molecule type" value="Genomic_DNA"/>
</dbReference>
<sequence length="57" mass="6643">MASLLYLTQHVTMDIMRQNLECPGVLVLEGHSTIRILRYFCFDMNSQETMLSAMFKN</sequence>
<reference evidence="1" key="1">
    <citation type="journal article" date="2023" name="Plant J.">
        <title>Genome sequences and population genomics provide insights into the demographic history, inbreeding, and mutation load of two 'living fossil' tree species of Dipteronia.</title>
        <authorList>
            <person name="Feng Y."/>
            <person name="Comes H.P."/>
            <person name="Chen J."/>
            <person name="Zhu S."/>
            <person name="Lu R."/>
            <person name="Zhang X."/>
            <person name="Li P."/>
            <person name="Qiu J."/>
            <person name="Olsen K.M."/>
            <person name="Qiu Y."/>
        </authorList>
    </citation>
    <scope>NUCLEOTIDE SEQUENCE</scope>
    <source>
        <strain evidence="1">NBL</strain>
    </source>
</reference>
<evidence type="ECO:0000313" key="2">
    <source>
        <dbReference type="Proteomes" id="UP001281410"/>
    </source>
</evidence>
<evidence type="ECO:0000313" key="1">
    <source>
        <dbReference type="EMBL" id="KAK3194900.1"/>
    </source>
</evidence>
<dbReference type="AlphaFoldDB" id="A0AAD9ZX45"/>
<name>A0AAD9ZX45_9ROSI</name>
<dbReference type="Proteomes" id="UP001281410">
    <property type="component" value="Unassembled WGS sequence"/>
</dbReference>